<dbReference type="AlphaFoldDB" id="J7RUB1"/>
<feature type="transmembrane region" description="Helical" evidence="1">
    <location>
        <begin position="140"/>
        <end position="158"/>
    </location>
</feature>
<keyword evidence="1" id="KW-0472">Membrane</keyword>
<organism evidence="2 3">
    <name type="scientific">Huiozyma naganishii (strain ATCC MYA-139 / BCRC 22969 / CBS 8797 / KCTC 17520 / NBRC 10181 / NCYC 3082 / Yp74L-3)</name>
    <name type="common">Yeast</name>
    <name type="synonym">Kazachstania naganishii</name>
    <dbReference type="NCBI Taxonomy" id="1071383"/>
    <lineage>
        <taxon>Eukaryota</taxon>
        <taxon>Fungi</taxon>
        <taxon>Dikarya</taxon>
        <taxon>Ascomycota</taxon>
        <taxon>Saccharomycotina</taxon>
        <taxon>Saccharomycetes</taxon>
        <taxon>Saccharomycetales</taxon>
        <taxon>Saccharomycetaceae</taxon>
        <taxon>Huiozyma</taxon>
    </lineage>
</organism>
<feature type="transmembrane region" description="Helical" evidence="1">
    <location>
        <begin position="219"/>
        <end position="239"/>
    </location>
</feature>
<dbReference type="eggNOG" id="ENOG502S4TY">
    <property type="taxonomic scope" value="Eukaryota"/>
</dbReference>
<evidence type="ECO:0000256" key="1">
    <source>
        <dbReference type="SAM" id="Phobius"/>
    </source>
</evidence>
<evidence type="ECO:0000313" key="2">
    <source>
        <dbReference type="EMBL" id="CCK68412.1"/>
    </source>
</evidence>
<gene>
    <name evidence="2" type="primary">KNAG0A07590</name>
    <name evidence="2" type="ordered locus">KNAG_0A07590</name>
</gene>
<dbReference type="OMA" id="GTEMLYN"/>
<dbReference type="GO" id="GO:0140624">
    <property type="term" value="P:EGAD pathway"/>
    <property type="evidence" value="ECO:0007669"/>
    <property type="project" value="EnsemblFungi"/>
</dbReference>
<dbReference type="GO" id="GO:0044695">
    <property type="term" value="C:Dsc E3 ubiquitin ligase complex"/>
    <property type="evidence" value="ECO:0007669"/>
    <property type="project" value="EnsemblFungi"/>
</dbReference>
<name>J7RUB1_HUIN7</name>
<evidence type="ECO:0000313" key="3">
    <source>
        <dbReference type="Proteomes" id="UP000006310"/>
    </source>
</evidence>
<dbReference type="Proteomes" id="UP000006310">
    <property type="component" value="Chromosome 1"/>
</dbReference>
<evidence type="ECO:0008006" key="4">
    <source>
        <dbReference type="Google" id="ProtNLM"/>
    </source>
</evidence>
<dbReference type="EMBL" id="HE978314">
    <property type="protein sequence ID" value="CCK68412.1"/>
    <property type="molecule type" value="Genomic_DNA"/>
</dbReference>
<dbReference type="GO" id="GO:0005802">
    <property type="term" value="C:trans-Golgi network"/>
    <property type="evidence" value="ECO:0007669"/>
    <property type="project" value="EnsemblFungi"/>
</dbReference>
<dbReference type="OrthoDB" id="4068068at2759"/>
<dbReference type="RefSeq" id="XP_022462658.1">
    <property type="nucleotide sequence ID" value="XM_022611229.1"/>
</dbReference>
<sequence>MTTLNRIDENSSKRRVYMLRKSYFQKNLVQMISVLGFILIVLPHIKYGTSLLVVFIRYSIQVLLTKPFPDDEQLLLMARRIQWRTNHGRHGENANTGESTDDQLSWIPGAFQSTSTNVATVTEAMEQQTVIASKKSIRTVLFHSSLTLNIIFLVWALFHPTDFAGKLDGKIPTERGFNNAASPFYSQRGLLEGEFRGSFLLHLIGNPLPTNNITSNLGILFYNLLILMAQFTLFTLTCINFSGIDYKEPFDDRSLVSDGYDGTVFVIGIDHTNAINIMLRPRNEIEDR</sequence>
<reference evidence="2 3" key="1">
    <citation type="journal article" date="2011" name="Proc. Natl. Acad. Sci. U.S.A.">
        <title>Evolutionary erosion of yeast sex chromosomes by mating-type switching accidents.</title>
        <authorList>
            <person name="Gordon J.L."/>
            <person name="Armisen D."/>
            <person name="Proux-Wera E."/>
            <person name="Oheigeartaigh S.S."/>
            <person name="Byrne K.P."/>
            <person name="Wolfe K.H."/>
        </authorList>
    </citation>
    <scope>NUCLEOTIDE SEQUENCE [LARGE SCALE GENOMIC DNA]</scope>
    <source>
        <strain evidence="3">ATCC MYA-139 / BCRC 22969 / CBS 8797 / CCRC 22969 / KCTC 17520 / NBRC 10181 / NCYC 3082</strain>
    </source>
</reference>
<dbReference type="HOGENOM" id="CLU_957155_0_0_1"/>
<keyword evidence="1" id="KW-1133">Transmembrane helix</keyword>
<dbReference type="KEGG" id="kng:KNAG_0A07590"/>
<dbReference type="GO" id="GO:0031503">
    <property type="term" value="P:protein-containing complex localization"/>
    <property type="evidence" value="ECO:0007669"/>
    <property type="project" value="EnsemblFungi"/>
</dbReference>
<keyword evidence="3" id="KW-1185">Reference proteome</keyword>
<keyword evidence="1" id="KW-0812">Transmembrane</keyword>
<dbReference type="GeneID" id="34524047"/>
<reference evidence="3" key="2">
    <citation type="submission" date="2012-08" db="EMBL/GenBank/DDBJ databases">
        <title>Genome sequence of Kazachstania naganishii.</title>
        <authorList>
            <person name="Gordon J.L."/>
            <person name="Armisen D."/>
            <person name="Proux-Wera E."/>
            <person name="OhEigeartaigh S.S."/>
            <person name="Byrne K.P."/>
            <person name="Wolfe K.H."/>
        </authorList>
    </citation>
    <scope>NUCLEOTIDE SEQUENCE [LARGE SCALE GENOMIC DNA]</scope>
    <source>
        <strain evidence="3">ATCC MYA-139 / BCRC 22969 / CBS 8797 / CCRC 22969 / KCTC 17520 / NBRC 10181 / NCYC 3082</strain>
    </source>
</reference>
<dbReference type="GO" id="GO:0005768">
    <property type="term" value="C:endosome"/>
    <property type="evidence" value="ECO:0007669"/>
    <property type="project" value="EnsemblFungi"/>
</dbReference>
<feature type="transmembrane region" description="Helical" evidence="1">
    <location>
        <begin position="28"/>
        <end position="56"/>
    </location>
</feature>
<proteinExistence type="predicted"/>
<accession>J7RUB1</accession>
<protein>
    <recommendedName>
        <fullName evidence="4">DUF1746 domain-containing protein</fullName>
    </recommendedName>
</protein>